<dbReference type="SUPFAM" id="SSF50891">
    <property type="entry name" value="Cyclophilin-like"/>
    <property type="match status" value="1"/>
</dbReference>
<dbReference type="Gene3D" id="2.40.100.10">
    <property type="entry name" value="Cyclophilin-like"/>
    <property type="match status" value="1"/>
</dbReference>
<dbReference type="PRINTS" id="PR00153">
    <property type="entry name" value="CSAPPISMRASE"/>
</dbReference>
<dbReference type="GO" id="GO:0005737">
    <property type="term" value="C:cytoplasm"/>
    <property type="evidence" value="ECO:0007669"/>
    <property type="project" value="TreeGrafter"/>
</dbReference>
<evidence type="ECO:0000256" key="1">
    <source>
        <dbReference type="ARBA" id="ARBA00007365"/>
    </source>
</evidence>
<feature type="domain" description="PPIase cyclophilin-type" evidence="3">
    <location>
        <begin position="10"/>
        <end position="75"/>
    </location>
</feature>
<dbReference type="Proteomes" id="UP000734854">
    <property type="component" value="Unassembled WGS sequence"/>
</dbReference>
<comment type="similarity">
    <text evidence="1 2">Belongs to the cyclophilin-type PPIase family.</text>
</comment>
<dbReference type="AlphaFoldDB" id="A0A8J5G1B9"/>
<comment type="catalytic activity">
    <reaction evidence="2">
        <text>[protein]-peptidylproline (omega=180) = [protein]-peptidylproline (omega=0)</text>
        <dbReference type="Rhea" id="RHEA:16237"/>
        <dbReference type="Rhea" id="RHEA-COMP:10747"/>
        <dbReference type="Rhea" id="RHEA-COMP:10748"/>
        <dbReference type="ChEBI" id="CHEBI:83833"/>
        <dbReference type="ChEBI" id="CHEBI:83834"/>
        <dbReference type="EC" id="5.2.1.8"/>
    </reaction>
</comment>
<comment type="function">
    <text evidence="2">PPIases accelerate the folding of proteins. It catalyzes the cis-trans isomerization of proline imidic peptide bonds in oligopeptides.</text>
</comment>
<proteinExistence type="inferred from homology"/>
<name>A0A8J5G1B9_ZINOF</name>
<protein>
    <recommendedName>
        <fullName evidence="2">Peptidyl-prolyl cis-trans isomerase</fullName>
        <shortName evidence="2">PPIase</shortName>
        <ecNumber evidence="2">5.2.1.8</ecNumber>
    </recommendedName>
</protein>
<evidence type="ECO:0000259" key="3">
    <source>
        <dbReference type="PROSITE" id="PS50072"/>
    </source>
</evidence>
<keyword evidence="2" id="KW-0697">Rotamase</keyword>
<dbReference type="GO" id="GO:0016018">
    <property type="term" value="F:cyclosporin A binding"/>
    <property type="evidence" value="ECO:0007669"/>
    <property type="project" value="TreeGrafter"/>
</dbReference>
<dbReference type="PANTHER" id="PTHR11071">
    <property type="entry name" value="PEPTIDYL-PROLYL CIS-TRANS ISOMERASE"/>
    <property type="match status" value="1"/>
</dbReference>
<gene>
    <name evidence="4" type="ORF">ZIOFF_050884</name>
</gene>
<evidence type="ECO:0000313" key="5">
    <source>
        <dbReference type="Proteomes" id="UP000734854"/>
    </source>
</evidence>
<accession>A0A8J5G1B9</accession>
<reference evidence="4 5" key="1">
    <citation type="submission" date="2020-08" db="EMBL/GenBank/DDBJ databases">
        <title>Plant Genome Project.</title>
        <authorList>
            <person name="Zhang R.-G."/>
        </authorList>
    </citation>
    <scope>NUCLEOTIDE SEQUENCE [LARGE SCALE GENOMIC DNA]</scope>
    <source>
        <tissue evidence="4">Rhizome</tissue>
    </source>
</reference>
<organism evidence="4 5">
    <name type="scientific">Zingiber officinale</name>
    <name type="common">Ginger</name>
    <name type="synonym">Amomum zingiber</name>
    <dbReference type="NCBI Taxonomy" id="94328"/>
    <lineage>
        <taxon>Eukaryota</taxon>
        <taxon>Viridiplantae</taxon>
        <taxon>Streptophyta</taxon>
        <taxon>Embryophyta</taxon>
        <taxon>Tracheophyta</taxon>
        <taxon>Spermatophyta</taxon>
        <taxon>Magnoliopsida</taxon>
        <taxon>Liliopsida</taxon>
        <taxon>Zingiberales</taxon>
        <taxon>Zingiberaceae</taxon>
        <taxon>Zingiber</taxon>
    </lineage>
</organism>
<dbReference type="InterPro" id="IPR029000">
    <property type="entry name" value="Cyclophilin-like_dom_sf"/>
</dbReference>
<dbReference type="EC" id="5.2.1.8" evidence="2"/>
<keyword evidence="5" id="KW-1185">Reference proteome</keyword>
<evidence type="ECO:0000313" key="4">
    <source>
        <dbReference type="EMBL" id="KAG6489609.1"/>
    </source>
</evidence>
<dbReference type="PANTHER" id="PTHR11071:SF561">
    <property type="entry name" value="PEPTIDYL-PROLYL CIS-TRANS ISOMERASE D-RELATED"/>
    <property type="match status" value="1"/>
</dbReference>
<dbReference type="GO" id="GO:0003755">
    <property type="term" value="F:peptidyl-prolyl cis-trans isomerase activity"/>
    <property type="evidence" value="ECO:0007669"/>
    <property type="project" value="UniProtKB-UniRule"/>
</dbReference>
<dbReference type="GO" id="GO:0006457">
    <property type="term" value="P:protein folding"/>
    <property type="evidence" value="ECO:0007669"/>
    <property type="project" value="TreeGrafter"/>
</dbReference>
<comment type="caution">
    <text evidence="4">The sequence shown here is derived from an EMBL/GenBank/DDBJ whole genome shotgun (WGS) entry which is preliminary data.</text>
</comment>
<dbReference type="InterPro" id="IPR002130">
    <property type="entry name" value="Cyclophilin-type_PPIase_dom"/>
</dbReference>
<sequence length="75" mass="8227">MAMKKNPIVFLEISVDGKPPDRMDIELFADVVPKTAENFRALCTGEKGIGASTKVPLCYKGSTFHRIVKGFVAQL</sequence>
<dbReference type="PROSITE" id="PS50072">
    <property type="entry name" value="CSA_PPIASE_2"/>
    <property type="match status" value="1"/>
</dbReference>
<keyword evidence="2" id="KW-0413">Isomerase</keyword>
<dbReference type="Pfam" id="PF00160">
    <property type="entry name" value="Pro_isomerase"/>
    <property type="match status" value="1"/>
</dbReference>
<dbReference type="EMBL" id="JACMSC010000014">
    <property type="protein sequence ID" value="KAG6489609.1"/>
    <property type="molecule type" value="Genomic_DNA"/>
</dbReference>
<evidence type="ECO:0000256" key="2">
    <source>
        <dbReference type="RuleBase" id="RU363019"/>
    </source>
</evidence>